<feature type="region of interest" description="Disordered" evidence="1">
    <location>
        <begin position="184"/>
        <end position="209"/>
    </location>
</feature>
<organism evidence="2 3">
    <name type="scientific">Thraustotheca clavata</name>
    <dbReference type="NCBI Taxonomy" id="74557"/>
    <lineage>
        <taxon>Eukaryota</taxon>
        <taxon>Sar</taxon>
        <taxon>Stramenopiles</taxon>
        <taxon>Oomycota</taxon>
        <taxon>Saprolegniomycetes</taxon>
        <taxon>Saprolegniales</taxon>
        <taxon>Achlyaceae</taxon>
        <taxon>Thraustotheca</taxon>
    </lineage>
</organism>
<dbReference type="AlphaFoldDB" id="A0A1V9ZH18"/>
<feature type="region of interest" description="Disordered" evidence="1">
    <location>
        <begin position="239"/>
        <end position="273"/>
    </location>
</feature>
<sequence length="350" mass="39706">MPFGDCGDDTAVEYVNEIVNRAALILYENYLNLKVFSYTASRTSSELVELMNVIEMARRCQCNFSVGVYDNQEAAVQDIDLWTRKLTPIKPMTAKYHIPLSTSRTSSSASQHKMEENKCIDTHSITSSHISKAISGNGCTSPNKKRTLKDAVVVKVVNPRPSADDRQAEETRRKTLLMLVETMTTQSQVEAPEKDKKQQQKKKPSKAKTYSIHAPAINVEPVEDAVRVEFNVADIGEKVPHIHLRPPTRSHEPSRDKPPSARSLHPQDSFNENLSMPNLSELILHSEYLQAQFTQLKTCRQAAVLHTVKKQGRLTKIQDRQTQKIPVTRKQSQRSHPQYVVQVVRYGYRD</sequence>
<reference evidence="2 3" key="1">
    <citation type="journal article" date="2014" name="Genome Biol. Evol.">
        <title>The secreted proteins of Achlya hypogyna and Thraustotheca clavata identify the ancestral oomycete secretome and reveal gene acquisitions by horizontal gene transfer.</title>
        <authorList>
            <person name="Misner I."/>
            <person name="Blouin N."/>
            <person name="Leonard G."/>
            <person name="Richards T.A."/>
            <person name="Lane C.E."/>
        </authorList>
    </citation>
    <scope>NUCLEOTIDE SEQUENCE [LARGE SCALE GENOMIC DNA]</scope>
    <source>
        <strain evidence="2 3">ATCC 34112</strain>
    </source>
</reference>
<accession>A0A1V9ZH18</accession>
<keyword evidence="3" id="KW-1185">Reference proteome</keyword>
<feature type="compositionally biased region" description="Basic and acidic residues" evidence="1">
    <location>
        <begin position="249"/>
        <end position="259"/>
    </location>
</feature>
<dbReference type="OrthoDB" id="77954at2759"/>
<comment type="caution">
    <text evidence="2">The sequence shown here is derived from an EMBL/GenBank/DDBJ whole genome shotgun (WGS) entry which is preliminary data.</text>
</comment>
<evidence type="ECO:0000313" key="2">
    <source>
        <dbReference type="EMBL" id="OQR97284.1"/>
    </source>
</evidence>
<name>A0A1V9ZH18_9STRA</name>
<proteinExistence type="predicted"/>
<dbReference type="Proteomes" id="UP000243217">
    <property type="component" value="Unassembled WGS sequence"/>
</dbReference>
<protein>
    <submittedName>
        <fullName evidence="2">Uncharacterized protein</fullName>
    </submittedName>
</protein>
<evidence type="ECO:0000256" key="1">
    <source>
        <dbReference type="SAM" id="MobiDB-lite"/>
    </source>
</evidence>
<dbReference type="EMBL" id="JNBS01001922">
    <property type="protein sequence ID" value="OQR97284.1"/>
    <property type="molecule type" value="Genomic_DNA"/>
</dbReference>
<gene>
    <name evidence="2" type="ORF">THRCLA_07033</name>
</gene>
<evidence type="ECO:0000313" key="3">
    <source>
        <dbReference type="Proteomes" id="UP000243217"/>
    </source>
</evidence>